<dbReference type="KEGG" id="mhl:MHLP_04375"/>
<name>I7BAZ0_MYCHA</name>
<proteinExistence type="predicted"/>
<organism evidence="1 2">
    <name type="scientific">Mycoplasma haematolamae (strain Purdue)</name>
    <dbReference type="NCBI Taxonomy" id="1212765"/>
    <lineage>
        <taxon>Bacteria</taxon>
        <taxon>Bacillati</taxon>
        <taxon>Mycoplasmatota</taxon>
        <taxon>Mollicutes</taxon>
        <taxon>Mycoplasmataceae</taxon>
        <taxon>Mycoplasma</taxon>
    </lineage>
</organism>
<gene>
    <name evidence="1" type="ordered locus">MHLP_04375</name>
</gene>
<protein>
    <submittedName>
        <fullName evidence="1">Uncharacterized protein</fullName>
    </submittedName>
</protein>
<dbReference type="Proteomes" id="UP000006502">
    <property type="component" value="Chromosome"/>
</dbReference>
<dbReference type="PATRIC" id="fig|1212765.3.peg.996"/>
<dbReference type="HOGENOM" id="CLU_157200_0_0_14"/>
<reference evidence="2" key="2">
    <citation type="submission" date="2012-07" db="EMBL/GenBank/DDBJ databases">
        <title>Complete genome sequence of 'Candidatus Mycoplasma haemolamae'.</title>
        <authorList>
            <person name="Guimaraes A.M.S."/>
            <person name="Toth B."/>
            <person name="Santos A.P."/>
            <person name="Nascimento N.C."/>
            <person name="Sojka J.E."/>
            <person name="Messick J.B."/>
        </authorList>
    </citation>
    <scope>NUCLEOTIDE SEQUENCE [LARGE SCALE GENOMIC DNA]</scope>
    <source>
        <strain evidence="2">Purdue</strain>
    </source>
</reference>
<accession>I7BAZ0</accession>
<sequence length="132" mass="14966">MAFSFPSIFASVVTLGTGITTNVMIFSAYQANGGITLDWNNIPEEFKEAGGYKGNDPVLKKKWEIYSKWGTSVVWYLYTANCPDPQKVSESNKPYCQLHRENYPDAPEVRSNITDIEALRDHHKKITSKKET</sequence>
<keyword evidence="2" id="KW-1185">Reference proteome</keyword>
<dbReference type="EMBL" id="CP003731">
    <property type="protein sequence ID" value="AFO52455.1"/>
    <property type="molecule type" value="Genomic_DNA"/>
</dbReference>
<dbReference type="STRING" id="1212765.MHLP_04375"/>
<evidence type="ECO:0000313" key="1">
    <source>
        <dbReference type="EMBL" id="AFO52455.1"/>
    </source>
</evidence>
<evidence type="ECO:0000313" key="2">
    <source>
        <dbReference type="Proteomes" id="UP000006502"/>
    </source>
</evidence>
<dbReference type="AlphaFoldDB" id="I7BAZ0"/>
<reference evidence="1 2" key="1">
    <citation type="journal article" date="2012" name="J. Bacteriol.">
        <title>Genome Sequence of "Candidatus Mycoplasma haemolamae" Strain Purdue, a Red Blood Cell Pathogen of Alpacas (Vicugna pacos) and Llamas (Lama glama).</title>
        <authorList>
            <person name="Guimaraes A.M."/>
            <person name="Toth B."/>
            <person name="Santos A.P."/>
            <person name="do Nascimento N.C."/>
            <person name="Kritchevsky J.E."/>
            <person name="Messick J.B."/>
        </authorList>
    </citation>
    <scope>NUCLEOTIDE SEQUENCE [LARGE SCALE GENOMIC DNA]</scope>
    <source>
        <strain evidence="1 2">Purdue</strain>
    </source>
</reference>